<dbReference type="Proteomes" id="UP001456524">
    <property type="component" value="Unassembled WGS sequence"/>
</dbReference>
<accession>A0ABR1XHA4</accession>
<proteinExistence type="predicted"/>
<protein>
    <recommendedName>
        <fullName evidence="3">Secreted protein</fullName>
    </recommendedName>
</protein>
<organism evidence="1 2">
    <name type="scientific">Phyllosticta citrichinensis</name>
    <dbReference type="NCBI Taxonomy" id="1130410"/>
    <lineage>
        <taxon>Eukaryota</taxon>
        <taxon>Fungi</taxon>
        <taxon>Dikarya</taxon>
        <taxon>Ascomycota</taxon>
        <taxon>Pezizomycotina</taxon>
        <taxon>Dothideomycetes</taxon>
        <taxon>Dothideomycetes incertae sedis</taxon>
        <taxon>Botryosphaeriales</taxon>
        <taxon>Phyllostictaceae</taxon>
        <taxon>Phyllosticta</taxon>
    </lineage>
</organism>
<gene>
    <name evidence="1" type="ORF">IWX90DRAFT_63800</name>
</gene>
<evidence type="ECO:0008006" key="3">
    <source>
        <dbReference type="Google" id="ProtNLM"/>
    </source>
</evidence>
<evidence type="ECO:0000313" key="1">
    <source>
        <dbReference type="EMBL" id="KAK8154707.1"/>
    </source>
</evidence>
<evidence type="ECO:0000313" key="2">
    <source>
        <dbReference type="Proteomes" id="UP001456524"/>
    </source>
</evidence>
<keyword evidence="2" id="KW-1185">Reference proteome</keyword>
<sequence>MVWIGCRFLLHIFFWRFGRIDGLSCPVLSCPVRCWSFGPPTEGRMGRMGVLGLPFGCVLLVFCCIPINDSTFTTTPRCCWFTVLCQNAALFSLACLLTASTDIKGLVNRKECRWQGKHLTSSCFLLLSKAHTRTHTTTHIPPLIRPFYPPCLVPLAPWLGSRFLFASTRTVQYSTVQYSTVQYRCTAVRPFESAPVRLVVLIW</sequence>
<comment type="caution">
    <text evidence="1">The sequence shown here is derived from an EMBL/GenBank/DDBJ whole genome shotgun (WGS) entry which is preliminary data.</text>
</comment>
<reference evidence="1 2" key="1">
    <citation type="journal article" date="2022" name="G3 (Bethesda)">
        <title>Enemy or ally: a genomic approach to elucidate the lifestyle of Phyllosticta citrichinaensis.</title>
        <authorList>
            <person name="Buijs V.A."/>
            <person name="Groenewald J.Z."/>
            <person name="Haridas S."/>
            <person name="LaButti K.M."/>
            <person name="Lipzen A."/>
            <person name="Martin F.M."/>
            <person name="Barry K."/>
            <person name="Grigoriev I.V."/>
            <person name="Crous P.W."/>
            <person name="Seidl M.F."/>
        </authorList>
    </citation>
    <scope>NUCLEOTIDE SEQUENCE [LARGE SCALE GENOMIC DNA]</scope>
    <source>
        <strain evidence="1 2">CBS 129764</strain>
    </source>
</reference>
<dbReference type="EMBL" id="JBBWUH010000011">
    <property type="protein sequence ID" value="KAK8154707.1"/>
    <property type="molecule type" value="Genomic_DNA"/>
</dbReference>
<name>A0ABR1XHA4_9PEZI</name>